<feature type="compositionally biased region" description="Basic and acidic residues" evidence="7">
    <location>
        <begin position="178"/>
        <end position="191"/>
    </location>
</feature>
<keyword evidence="5" id="KW-0378">Hydrolase</keyword>
<organism evidence="8 9">
    <name type="scientific">Pseudomicrostroma glucosiphilum</name>
    <dbReference type="NCBI Taxonomy" id="1684307"/>
    <lineage>
        <taxon>Eukaryota</taxon>
        <taxon>Fungi</taxon>
        <taxon>Dikarya</taxon>
        <taxon>Basidiomycota</taxon>
        <taxon>Ustilaginomycotina</taxon>
        <taxon>Exobasidiomycetes</taxon>
        <taxon>Microstromatales</taxon>
        <taxon>Microstromatales incertae sedis</taxon>
        <taxon>Pseudomicrostroma</taxon>
    </lineage>
</organism>
<feature type="compositionally biased region" description="Basic and acidic residues" evidence="7">
    <location>
        <begin position="552"/>
        <end position="575"/>
    </location>
</feature>
<dbReference type="GeneID" id="37011812"/>
<evidence type="ECO:0000313" key="9">
    <source>
        <dbReference type="Proteomes" id="UP000245942"/>
    </source>
</evidence>
<keyword evidence="1" id="KW-0540">Nuclease</keyword>
<feature type="compositionally biased region" description="Basic residues" evidence="7">
    <location>
        <begin position="155"/>
        <end position="171"/>
    </location>
</feature>
<dbReference type="GO" id="GO:0043504">
    <property type="term" value="P:mitochondrial DNA repair"/>
    <property type="evidence" value="ECO:0007669"/>
    <property type="project" value="TreeGrafter"/>
</dbReference>
<proteinExistence type="predicted"/>
<dbReference type="PANTHER" id="PTHR31290">
    <property type="entry name" value="UV-DAMAGE ENDONUCLEASE"/>
    <property type="match status" value="1"/>
</dbReference>
<dbReference type="SUPFAM" id="SSF51658">
    <property type="entry name" value="Xylose isomerase-like"/>
    <property type="match status" value="1"/>
</dbReference>
<dbReference type="EMBL" id="KZ819321">
    <property type="protein sequence ID" value="PWN24304.1"/>
    <property type="molecule type" value="Genomic_DNA"/>
</dbReference>
<feature type="compositionally biased region" description="Basic and acidic residues" evidence="7">
    <location>
        <begin position="683"/>
        <end position="695"/>
    </location>
</feature>
<dbReference type="InterPro" id="IPR036237">
    <property type="entry name" value="Xyl_isomerase-like_sf"/>
</dbReference>
<feature type="region of interest" description="Disordered" evidence="7">
    <location>
        <begin position="447"/>
        <end position="474"/>
    </location>
</feature>
<feature type="compositionally biased region" description="Low complexity" evidence="7">
    <location>
        <begin position="37"/>
        <end position="49"/>
    </location>
</feature>
<accession>A0A316UHC2</accession>
<dbReference type="NCBIfam" id="TIGR00629">
    <property type="entry name" value="uvde"/>
    <property type="match status" value="1"/>
</dbReference>
<dbReference type="STRING" id="1684307.A0A316UHC2"/>
<gene>
    <name evidence="8" type="ORF">BCV69DRAFT_243565</name>
</gene>
<evidence type="ECO:0000256" key="6">
    <source>
        <dbReference type="ARBA" id="ARBA00023204"/>
    </source>
</evidence>
<dbReference type="GO" id="GO:0005634">
    <property type="term" value="C:nucleus"/>
    <property type="evidence" value="ECO:0007669"/>
    <property type="project" value="TreeGrafter"/>
</dbReference>
<keyword evidence="3" id="KW-0227">DNA damage</keyword>
<evidence type="ECO:0000256" key="3">
    <source>
        <dbReference type="ARBA" id="ARBA00022763"/>
    </source>
</evidence>
<feature type="compositionally biased region" description="Low complexity" evidence="7">
    <location>
        <begin position="1"/>
        <end position="14"/>
    </location>
</feature>
<dbReference type="GO" id="GO:0006289">
    <property type="term" value="P:nucleotide-excision repair"/>
    <property type="evidence" value="ECO:0007669"/>
    <property type="project" value="InterPro"/>
</dbReference>
<dbReference type="AlphaFoldDB" id="A0A316UHC2"/>
<feature type="region of interest" description="Disordered" evidence="7">
    <location>
        <begin position="636"/>
        <end position="731"/>
    </location>
</feature>
<dbReference type="PANTHER" id="PTHR31290:SF5">
    <property type="entry name" value="UV-DAMAGE ENDONUCLEASE"/>
    <property type="match status" value="1"/>
</dbReference>
<dbReference type="Proteomes" id="UP000245942">
    <property type="component" value="Unassembled WGS sequence"/>
</dbReference>
<dbReference type="GO" id="GO:0004519">
    <property type="term" value="F:endonuclease activity"/>
    <property type="evidence" value="ECO:0007669"/>
    <property type="project" value="UniProtKB-KW"/>
</dbReference>
<evidence type="ECO:0000256" key="4">
    <source>
        <dbReference type="ARBA" id="ARBA00022769"/>
    </source>
</evidence>
<evidence type="ECO:0000256" key="2">
    <source>
        <dbReference type="ARBA" id="ARBA00022759"/>
    </source>
</evidence>
<dbReference type="OrthoDB" id="541883at2759"/>
<dbReference type="GO" id="GO:0005739">
    <property type="term" value="C:mitochondrion"/>
    <property type="evidence" value="ECO:0007669"/>
    <property type="project" value="TreeGrafter"/>
</dbReference>
<keyword evidence="9" id="KW-1185">Reference proteome</keyword>
<keyword evidence="4" id="KW-0228">DNA excision</keyword>
<feature type="compositionally biased region" description="Basic and acidic residues" evidence="7">
    <location>
        <begin position="636"/>
        <end position="663"/>
    </location>
</feature>
<evidence type="ECO:0000256" key="1">
    <source>
        <dbReference type="ARBA" id="ARBA00022722"/>
    </source>
</evidence>
<dbReference type="GO" id="GO:0016787">
    <property type="term" value="F:hydrolase activity"/>
    <property type="evidence" value="ECO:0007669"/>
    <property type="project" value="UniProtKB-KW"/>
</dbReference>
<dbReference type="InterPro" id="IPR004601">
    <property type="entry name" value="UvdE"/>
</dbReference>
<dbReference type="GO" id="GO:0009411">
    <property type="term" value="P:response to UV"/>
    <property type="evidence" value="ECO:0007669"/>
    <property type="project" value="InterPro"/>
</dbReference>
<dbReference type="Gene3D" id="3.20.20.150">
    <property type="entry name" value="Divalent-metal-dependent TIM barrel enzymes"/>
    <property type="match status" value="1"/>
</dbReference>
<sequence>MASTSTSPLAAAAAPPRPSRKKSTSTITHAVSDHIAADAAAASADGTTAPQSNGVDENQAPSAPKAKRARKSKAAAAPAPDGNGTDAAGPLGDATNDTPAPAKRGAKRKAASKATAAIKEVDQDDAADASADVTAESVEQDGEPELDSDGEPVRRAKNGRKLPKKKAKKPKVYVIPDVPKRDFRQEYRPDSTDDFSSQAARSQGFVGRIGYACLNTVLRTADPPVFSSRTARIKSIDEKGLDWVKELALQNCRDIIPMLQWNAEHNIRFMRLSSEIFPFASHKVYGYDLDFAKEELAEAGRVARSLGHRVTAHPGQFCQLGSPNPEVVTASIRELEVHCAVFDLMGMDQDSVMIIHGGGVYQDRPATLERMRDTIRNKLPQNVRNRLVLENDEISWSAEQLLPICHEFDIPMVFDFHHDMLRPSVKSPRELMPELLALFKKRNIRPKFHLSHPRPGSRNLRERRAHSDRCTSLPLDLPPNADIMIEAKDKEQAVLELYRIYDLFPVEHSILRPPADDITSATSGRRKTLNGSGGARDQDTQSEGEDDGGQDEDGKKGKSPRKPTEKQLEAEKVKRSIEHAKKIAAKRGLTYKGPEWIDPGSNARRLEQGPILSTQETLVVMEEEARQIREELKLRPRGERSVSEIRDAIEGKIRPNGEVKSEAEGESGSQESRVPKSEIMQDMSEHKVPGEEEKVVYQPTTPKKENGENGSHPVRGGVMIPTSAENVERVL</sequence>
<feature type="compositionally biased region" description="Basic and acidic residues" evidence="7">
    <location>
        <begin position="459"/>
        <end position="469"/>
    </location>
</feature>
<name>A0A316UHC2_9BASI</name>
<evidence type="ECO:0000256" key="5">
    <source>
        <dbReference type="ARBA" id="ARBA00022801"/>
    </source>
</evidence>
<dbReference type="RefSeq" id="XP_025351464.1">
    <property type="nucleotide sequence ID" value="XM_025490078.1"/>
</dbReference>
<feature type="region of interest" description="Disordered" evidence="7">
    <location>
        <begin position="514"/>
        <end position="575"/>
    </location>
</feature>
<feature type="compositionally biased region" description="Acidic residues" evidence="7">
    <location>
        <begin position="138"/>
        <end position="150"/>
    </location>
</feature>
<protein>
    <submittedName>
        <fullName evidence="8">UV-endonuclease UvdE</fullName>
    </submittedName>
</protein>
<evidence type="ECO:0000256" key="7">
    <source>
        <dbReference type="SAM" id="MobiDB-lite"/>
    </source>
</evidence>
<reference evidence="8 9" key="1">
    <citation type="journal article" date="2018" name="Mol. Biol. Evol.">
        <title>Broad Genomic Sampling Reveals a Smut Pathogenic Ancestry of the Fungal Clade Ustilaginomycotina.</title>
        <authorList>
            <person name="Kijpornyongpan T."/>
            <person name="Mondo S.J."/>
            <person name="Barry K."/>
            <person name="Sandor L."/>
            <person name="Lee J."/>
            <person name="Lipzen A."/>
            <person name="Pangilinan J."/>
            <person name="LaButti K."/>
            <person name="Hainaut M."/>
            <person name="Henrissat B."/>
            <person name="Grigoriev I.V."/>
            <person name="Spatafora J.W."/>
            <person name="Aime M.C."/>
        </authorList>
    </citation>
    <scope>NUCLEOTIDE SEQUENCE [LARGE SCALE GENOMIC DNA]</scope>
    <source>
        <strain evidence="8 9">MCA 4718</strain>
    </source>
</reference>
<evidence type="ECO:0000313" key="8">
    <source>
        <dbReference type="EMBL" id="PWN24304.1"/>
    </source>
</evidence>
<dbReference type="Pfam" id="PF03851">
    <property type="entry name" value="UvdE"/>
    <property type="match status" value="1"/>
</dbReference>
<feature type="region of interest" description="Disordered" evidence="7">
    <location>
        <begin position="1"/>
        <end position="198"/>
    </location>
</feature>
<keyword evidence="2 8" id="KW-0255">Endonuclease</keyword>
<feature type="compositionally biased region" description="Acidic residues" evidence="7">
    <location>
        <begin position="540"/>
        <end position="551"/>
    </location>
</feature>
<keyword evidence="6" id="KW-0234">DNA repair</keyword>